<dbReference type="GeneID" id="107922312"/>
<accession>A0A1U8KZH0</accession>
<evidence type="ECO:0000313" key="1">
    <source>
        <dbReference type="Proteomes" id="UP000818029"/>
    </source>
</evidence>
<reference evidence="1" key="1">
    <citation type="journal article" date="2020" name="Nat. Genet.">
        <title>Genomic diversifications of five Gossypium allopolyploid species and their impact on cotton improvement.</title>
        <authorList>
            <person name="Chen Z.J."/>
            <person name="Sreedasyam A."/>
            <person name="Ando A."/>
            <person name="Song Q."/>
            <person name="De Santiago L.M."/>
            <person name="Hulse-Kemp A.M."/>
            <person name="Ding M."/>
            <person name="Ye W."/>
            <person name="Kirkbride R.C."/>
            <person name="Jenkins J."/>
            <person name="Plott C."/>
            <person name="Lovell J."/>
            <person name="Lin Y.M."/>
            <person name="Vaughn R."/>
            <person name="Liu B."/>
            <person name="Simpson S."/>
            <person name="Scheffler B.E."/>
            <person name="Wen L."/>
            <person name="Saski C.A."/>
            <person name="Grover C.E."/>
            <person name="Hu G."/>
            <person name="Conover J.L."/>
            <person name="Carlson J.W."/>
            <person name="Shu S."/>
            <person name="Boston L.B."/>
            <person name="Williams M."/>
            <person name="Peterson D.G."/>
            <person name="McGee K."/>
            <person name="Jones D.C."/>
            <person name="Wendel J.F."/>
            <person name="Stelly D.M."/>
            <person name="Grimwood J."/>
            <person name="Schmutz J."/>
        </authorList>
    </citation>
    <scope>NUCLEOTIDE SEQUENCE [LARGE SCALE GENOMIC DNA]</scope>
    <source>
        <strain evidence="1">cv. TM-1</strain>
    </source>
</reference>
<proteinExistence type="predicted"/>
<dbReference type="STRING" id="3635.A0A1U8KZH0"/>
<dbReference type="RefSeq" id="XP_016707787.1">
    <property type="nucleotide sequence ID" value="XM_016852298.1"/>
</dbReference>
<reference evidence="2" key="2">
    <citation type="submission" date="2025-08" db="UniProtKB">
        <authorList>
            <consortium name="RefSeq"/>
        </authorList>
    </citation>
    <scope>IDENTIFICATION</scope>
</reference>
<name>A0A1U8KZH0_GOSHI</name>
<gene>
    <name evidence="2" type="primary">LOC107922312</name>
</gene>
<dbReference type="PANTHER" id="PTHR33116">
    <property type="entry name" value="REVERSE TRANSCRIPTASE ZINC-BINDING DOMAIN-CONTAINING PROTEIN-RELATED-RELATED"/>
    <property type="match status" value="1"/>
</dbReference>
<dbReference type="PANTHER" id="PTHR33116:SF86">
    <property type="entry name" value="REVERSE TRANSCRIPTASE DOMAIN-CONTAINING PROTEIN"/>
    <property type="match status" value="1"/>
</dbReference>
<evidence type="ECO:0000313" key="2">
    <source>
        <dbReference type="RefSeq" id="XP_016707787.1"/>
    </source>
</evidence>
<dbReference type="KEGG" id="ghi:107922312"/>
<dbReference type="OrthoDB" id="1002563at2759"/>
<organism evidence="1 2">
    <name type="scientific">Gossypium hirsutum</name>
    <name type="common">Upland cotton</name>
    <name type="synonym">Gossypium mexicanum</name>
    <dbReference type="NCBI Taxonomy" id="3635"/>
    <lineage>
        <taxon>Eukaryota</taxon>
        <taxon>Viridiplantae</taxon>
        <taxon>Streptophyta</taxon>
        <taxon>Embryophyta</taxon>
        <taxon>Tracheophyta</taxon>
        <taxon>Spermatophyta</taxon>
        <taxon>Magnoliopsida</taxon>
        <taxon>eudicotyledons</taxon>
        <taxon>Gunneridae</taxon>
        <taxon>Pentapetalae</taxon>
        <taxon>rosids</taxon>
        <taxon>malvids</taxon>
        <taxon>Malvales</taxon>
        <taxon>Malvaceae</taxon>
        <taxon>Malvoideae</taxon>
        <taxon>Gossypium</taxon>
    </lineage>
</organism>
<sequence>MVEGDKTAISTEMGLKRSTNMEKYLGLPNMVGRRKKESFQNLKDRIKLKIENWSTRFLSQGGKEVFIKSVLQAIPTYAMACFLLPKSLCEEFENIFARYWWQKSKKSKGIHWCKWKAMRSSKEEGKMGYRDMAQFNISLLAKQGWRIINNQDALVMQVLKAKYFPNDHFLNARLGNSGSYVWKSIWAAKALLAKGLCWRVGTSSNILINEDAWVPEAVNFRLSTVNNSMRNLKVNELIDCNTRLWKRELINNTFTEEDAARILKILLARTPHEDFLI</sequence>
<dbReference type="PaxDb" id="3635-A0A1U8KZH0"/>
<dbReference type="AlphaFoldDB" id="A0A1U8KZH0"/>
<dbReference type="Proteomes" id="UP000818029">
    <property type="component" value="Chromosome D13"/>
</dbReference>
<keyword evidence="1" id="KW-1185">Reference proteome</keyword>
<protein>
    <submittedName>
        <fullName evidence="2">Uncharacterized mitochondrial protein AtMg00310-like</fullName>
    </submittedName>
</protein>